<sequence length="157" mass="16818">MSDPIPTSTSSTDATSAAVPVAHTAADCPQCFTEMQSDGAWWRARPAGSRLVGLVVSRTGLPSVVQQRDDLTRFGVPIEGFRHPAPETLEDWAARLERFFGTLTRGDVLVVTTVEALGVSRSDASRAVAELRQRGVIVKVLAHGDRHLHTAPVVPPA</sequence>
<organism evidence="1 2">
    <name type="scientific">Microbacterium enclense</name>
    <dbReference type="NCBI Taxonomy" id="993073"/>
    <lineage>
        <taxon>Bacteria</taxon>
        <taxon>Bacillati</taxon>
        <taxon>Actinomycetota</taxon>
        <taxon>Actinomycetes</taxon>
        <taxon>Micrococcales</taxon>
        <taxon>Microbacteriaceae</taxon>
        <taxon>Microbacterium</taxon>
    </lineage>
</organism>
<evidence type="ECO:0000313" key="2">
    <source>
        <dbReference type="Proteomes" id="UP000285970"/>
    </source>
</evidence>
<protein>
    <submittedName>
        <fullName evidence="1">Dehydrogenase</fullName>
    </submittedName>
</protein>
<comment type="caution">
    <text evidence="1">The sequence shown here is derived from an EMBL/GenBank/DDBJ whole genome shotgun (WGS) entry which is preliminary data.</text>
</comment>
<reference evidence="1 2" key="1">
    <citation type="journal article" date="2018" name="Front. Microbiol.">
        <title>Novel Insights Into Bacterial Dimethylsulfoniopropionate Catabolism in the East China Sea.</title>
        <authorList>
            <person name="Liu J."/>
            <person name="Liu J."/>
            <person name="Zhang S.H."/>
            <person name="Liang J."/>
            <person name="Lin H."/>
            <person name="Song D."/>
            <person name="Yang G.P."/>
            <person name="Todd J.D."/>
            <person name="Zhang X.H."/>
        </authorList>
    </citation>
    <scope>NUCLEOTIDE SEQUENCE [LARGE SCALE GENOMIC DNA]</scope>
    <source>
        <strain evidence="1 2">ZYFD042</strain>
    </source>
</reference>
<gene>
    <name evidence="1" type="ORF">D8Y23_02300</name>
</gene>
<dbReference type="Proteomes" id="UP000285970">
    <property type="component" value="Unassembled WGS sequence"/>
</dbReference>
<dbReference type="EMBL" id="RBZY01000005">
    <property type="protein sequence ID" value="RWR22382.1"/>
    <property type="molecule type" value="Genomic_DNA"/>
</dbReference>
<proteinExistence type="predicted"/>
<accession>A0A3S3LZH7</accession>
<dbReference type="AlphaFoldDB" id="A0A3S3LZH7"/>
<name>A0A3S3LZH7_9MICO</name>
<dbReference type="RefSeq" id="WP_128216553.1">
    <property type="nucleotide sequence ID" value="NZ_CBDRLV010000005.1"/>
</dbReference>
<evidence type="ECO:0000313" key="1">
    <source>
        <dbReference type="EMBL" id="RWR22382.1"/>
    </source>
</evidence>
<dbReference type="OrthoDB" id="5078782at2"/>